<evidence type="ECO:0000313" key="2">
    <source>
        <dbReference type="EMBL" id="RUS30142.1"/>
    </source>
</evidence>
<proteinExistence type="predicted"/>
<dbReference type="PROSITE" id="PS51257">
    <property type="entry name" value="PROKAR_LIPOPROTEIN"/>
    <property type="match status" value="1"/>
</dbReference>
<organism evidence="2 3">
    <name type="scientific">Jimgerdemannia flammicorona</name>
    <dbReference type="NCBI Taxonomy" id="994334"/>
    <lineage>
        <taxon>Eukaryota</taxon>
        <taxon>Fungi</taxon>
        <taxon>Fungi incertae sedis</taxon>
        <taxon>Mucoromycota</taxon>
        <taxon>Mucoromycotina</taxon>
        <taxon>Endogonomycetes</taxon>
        <taxon>Endogonales</taxon>
        <taxon>Endogonaceae</taxon>
        <taxon>Jimgerdemannia</taxon>
    </lineage>
</organism>
<name>A0A433QK35_9FUNG</name>
<dbReference type="Proteomes" id="UP000274822">
    <property type="component" value="Unassembled WGS sequence"/>
</dbReference>
<sequence length="160" mass="17255">MKARLVIFLIVLLACLFSFVDARPLKANAKKGKVKNNSKPKSGGCNPGGPFKKVIATPCGAFLNNTDKYACGVHVSSTDMAAAIATPQWVGIGAYSVSCVCFKKIKVTNIANGKSVVIAILDHKLVEDKGGLDLTTKAWNELYTPDDVHRGNLYANWDWV</sequence>
<evidence type="ECO:0000313" key="3">
    <source>
        <dbReference type="Proteomes" id="UP000274822"/>
    </source>
</evidence>
<evidence type="ECO:0000256" key="1">
    <source>
        <dbReference type="SAM" id="SignalP"/>
    </source>
</evidence>
<dbReference type="EMBL" id="RBNJ01004235">
    <property type="protein sequence ID" value="RUS30142.1"/>
    <property type="molecule type" value="Genomic_DNA"/>
</dbReference>
<keyword evidence="3" id="KW-1185">Reference proteome</keyword>
<protein>
    <recommendedName>
        <fullName evidence="4">Barwin domain-containing protein</fullName>
    </recommendedName>
</protein>
<dbReference type="CDD" id="cd22191">
    <property type="entry name" value="DPBB_RlpA_EXP_N-like"/>
    <property type="match status" value="1"/>
</dbReference>
<accession>A0A433QK35</accession>
<dbReference type="InterPro" id="IPR036908">
    <property type="entry name" value="RlpA-like_sf"/>
</dbReference>
<comment type="caution">
    <text evidence="2">The sequence shown here is derived from an EMBL/GenBank/DDBJ whole genome shotgun (WGS) entry which is preliminary data.</text>
</comment>
<gene>
    <name evidence="2" type="ORF">BC938DRAFT_479806</name>
</gene>
<reference evidence="2 3" key="1">
    <citation type="journal article" date="2018" name="New Phytol.">
        <title>Phylogenomics of Endogonaceae and evolution of mycorrhizas within Mucoromycota.</title>
        <authorList>
            <person name="Chang Y."/>
            <person name="Desiro A."/>
            <person name="Na H."/>
            <person name="Sandor L."/>
            <person name="Lipzen A."/>
            <person name="Clum A."/>
            <person name="Barry K."/>
            <person name="Grigoriev I.V."/>
            <person name="Martin F.M."/>
            <person name="Stajich J.E."/>
            <person name="Smith M.E."/>
            <person name="Bonito G."/>
            <person name="Spatafora J.W."/>
        </authorList>
    </citation>
    <scope>NUCLEOTIDE SEQUENCE [LARGE SCALE GENOMIC DNA]</scope>
    <source>
        <strain evidence="2 3">AD002</strain>
    </source>
</reference>
<dbReference type="Gene3D" id="2.40.40.10">
    <property type="entry name" value="RlpA-like domain"/>
    <property type="match status" value="1"/>
</dbReference>
<feature type="signal peptide" evidence="1">
    <location>
        <begin position="1"/>
        <end position="22"/>
    </location>
</feature>
<dbReference type="AlphaFoldDB" id="A0A433QK35"/>
<feature type="chain" id="PRO_5019460106" description="Barwin domain-containing protein" evidence="1">
    <location>
        <begin position="23"/>
        <end position="160"/>
    </location>
</feature>
<dbReference type="SUPFAM" id="SSF50685">
    <property type="entry name" value="Barwin-like endoglucanases"/>
    <property type="match status" value="1"/>
</dbReference>
<evidence type="ECO:0008006" key="4">
    <source>
        <dbReference type="Google" id="ProtNLM"/>
    </source>
</evidence>
<keyword evidence="1" id="KW-0732">Signal</keyword>